<feature type="compositionally biased region" description="Low complexity" evidence="8">
    <location>
        <begin position="640"/>
        <end position="666"/>
    </location>
</feature>
<dbReference type="EMBL" id="CAACVS010000650">
    <property type="protein sequence ID" value="VEU44596.1"/>
    <property type="molecule type" value="Genomic_DNA"/>
</dbReference>
<dbReference type="PROSITE" id="PS00411">
    <property type="entry name" value="KINESIN_MOTOR_1"/>
    <property type="match status" value="1"/>
</dbReference>
<dbReference type="GO" id="GO:0005524">
    <property type="term" value="F:ATP binding"/>
    <property type="evidence" value="ECO:0007669"/>
    <property type="project" value="UniProtKB-UniRule"/>
</dbReference>
<dbReference type="InterPro" id="IPR036961">
    <property type="entry name" value="Kinesin_motor_dom_sf"/>
</dbReference>
<organism evidence="10 11">
    <name type="scientific">Pseudo-nitzschia multistriata</name>
    <dbReference type="NCBI Taxonomy" id="183589"/>
    <lineage>
        <taxon>Eukaryota</taxon>
        <taxon>Sar</taxon>
        <taxon>Stramenopiles</taxon>
        <taxon>Ochrophyta</taxon>
        <taxon>Bacillariophyta</taxon>
        <taxon>Bacillariophyceae</taxon>
        <taxon>Bacillariophycidae</taxon>
        <taxon>Bacillariales</taxon>
        <taxon>Bacillariaceae</taxon>
        <taxon>Pseudo-nitzschia</taxon>
    </lineage>
</organism>
<dbReference type="SMART" id="SM00129">
    <property type="entry name" value="KISc"/>
    <property type="match status" value="1"/>
</dbReference>
<dbReference type="SUPFAM" id="SSF52540">
    <property type="entry name" value="P-loop containing nucleoside triphosphate hydrolases"/>
    <property type="match status" value="1"/>
</dbReference>
<dbReference type="InterPro" id="IPR027417">
    <property type="entry name" value="P-loop_NTPase"/>
</dbReference>
<keyword evidence="2" id="KW-0963">Cytoplasm</keyword>
<feature type="region of interest" description="Disordered" evidence="8">
    <location>
        <begin position="901"/>
        <end position="920"/>
    </location>
</feature>
<evidence type="ECO:0000256" key="2">
    <source>
        <dbReference type="ARBA" id="ARBA00022490"/>
    </source>
</evidence>
<evidence type="ECO:0000256" key="7">
    <source>
        <dbReference type="RuleBase" id="RU000394"/>
    </source>
</evidence>
<dbReference type="OrthoDB" id="3176171at2759"/>
<feature type="compositionally biased region" description="Basic and acidic residues" evidence="8">
    <location>
        <begin position="718"/>
        <end position="734"/>
    </location>
</feature>
<gene>
    <name evidence="10" type="ORF">PSNMU_V1.4_AUG-EV-PASAV3_0117120</name>
</gene>
<dbReference type="GO" id="GO:0007052">
    <property type="term" value="P:mitotic spindle organization"/>
    <property type="evidence" value="ECO:0007669"/>
    <property type="project" value="TreeGrafter"/>
</dbReference>
<dbReference type="Pfam" id="PF00225">
    <property type="entry name" value="Kinesin"/>
    <property type="match status" value="1"/>
</dbReference>
<feature type="binding site" evidence="6">
    <location>
        <begin position="116"/>
        <end position="123"/>
    </location>
    <ligand>
        <name>ATP</name>
        <dbReference type="ChEBI" id="CHEBI:30616"/>
    </ligand>
</feature>
<accession>A0A448ZRF1</accession>
<dbReference type="PANTHER" id="PTHR47969:SF15">
    <property type="entry name" value="CHROMOSOME-ASSOCIATED KINESIN KIF4A-RELATED"/>
    <property type="match status" value="1"/>
</dbReference>
<evidence type="ECO:0000313" key="11">
    <source>
        <dbReference type="Proteomes" id="UP000291116"/>
    </source>
</evidence>
<keyword evidence="4 6" id="KW-0067">ATP-binding</keyword>
<dbReference type="PANTHER" id="PTHR47969">
    <property type="entry name" value="CHROMOSOME-ASSOCIATED KINESIN KIF4A-RELATED"/>
    <property type="match status" value="1"/>
</dbReference>
<dbReference type="GO" id="GO:0003777">
    <property type="term" value="F:microtubule motor activity"/>
    <property type="evidence" value="ECO:0007669"/>
    <property type="project" value="InterPro"/>
</dbReference>
<evidence type="ECO:0000256" key="4">
    <source>
        <dbReference type="ARBA" id="ARBA00022840"/>
    </source>
</evidence>
<keyword evidence="7" id="KW-0493">Microtubule</keyword>
<protein>
    <recommendedName>
        <fullName evidence="7">Kinesin-like protein</fullName>
    </recommendedName>
</protein>
<dbReference type="PRINTS" id="PR00380">
    <property type="entry name" value="KINESINHEAVY"/>
</dbReference>
<keyword evidence="11" id="KW-1185">Reference proteome</keyword>
<evidence type="ECO:0000256" key="3">
    <source>
        <dbReference type="ARBA" id="ARBA00022741"/>
    </source>
</evidence>
<reference evidence="10 11" key="1">
    <citation type="submission" date="2019-01" db="EMBL/GenBank/DDBJ databases">
        <authorList>
            <person name="Ferrante I. M."/>
        </authorList>
    </citation>
    <scope>NUCLEOTIDE SEQUENCE [LARGE SCALE GENOMIC DNA]</scope>
    <source>
        <strain evidence="10 11">B856</strain>
    </source>
</reference>
<keyword evidence="3 6" id="KW-0547">Nucleotide-binding</keyword>
<dbReference type="InterPro" id="IPR019821">
    <property type="entry name" value="Kinesin_motor_CS"/>
</dbReference>
<feature type="region of interest" description="Disordered" evidence="8">
    <location>
        <begin position="620"/>
        <end position="685"/>
    </location>
</feature>
<proteinExistence type="inferred from homology"/>
<feature type="compositionally biased region" description="Acidic residues" evidence="8">
    <location>
        <begin position="911"/>
        <end position="920"/>
    </location>
</feature>
<keyword evidence="5" id="KW-0175">Coiled coil</keyword>
<comment type="subcellular location">
    <subcellularLocation>
        <location evidence="1">Cytoplasm</location>
    </subcellularLocation>
</comment>
<dbReference type="PROSITE" id="PS50067">
    <property type="entry name" value="KINESIN_MOTOR_2"/>
    <property type="match status" value="1"/>
</dbReference>
<evidence type="ECO:0000256" key="8">
    <source>
        <dbReference type="SAM" id="MobiDB-lite"/>
    </source>
</evidence>
<sequence length="920" mass="102520">MGGPNKGKAAAASSNVRVVARIRPLAKYELENGSKKIVTSLPNLNNATAPGAPPEIPREPEVLEVRPENAEKRWFELDAVLDGTSTQEEAYVKAGAKQAVTEDLFKGFNCTILAYGQTGAGKTFTMGSAAGTSMDIGENDGIIPRACVDLFTQIEKRCDGNAKVELSYLEIYNEEMRDLLRDESEKGKSGKVKELKVRETLNGEVYVAGLSSRPVDSPKVIGDYMEEASTKRAVASTKMNAVSSRSHAICVLRIKGVLEDSSKFEAKLTLVDLAGSERIKKTGAEGGRRKEGININKGLFVLGQVVSALSETRPKYKRKPPYRDSILTRLLQDSLGGNSRTIMVACVSPADFNLDETITTLRYATNARNIKNTATRNVIKTLSPEEAAKLQRENQLLAAQVKELQETIRKMGLATAEDDSTVSTATTVSSEDDSSSGAPGETTMSQQKARIHDLENEVQRLKNGVSSKNGGIITESMAKDAIELPEFKKRIAELEEEVAVKKDLEMENMELQSEIQELKADADSARLAANQMSKIMEQLKELKGDEIDKKRMEFDHIKVEEAWVSFVYQVLETNRQHLKKLHFDFMVVAREVDSPEFGLNHPRGGIIGRFRKRIEMRRSSIRSPNGGSIHGSSHGGSLHGYGDAQQAAVQQQQQQQQHHSQIQQTPEETKAEEPRPTPPEEDPTNIMKVIVNLKDELKAAHEVIRQQRVQVELAMEDKEKRATDASAGSDKESDQGTTSGSVSVEEYQSLKARYTQLEIDRCWAEFQLRDRITNDALKFHRRIRAVMQKNMSTPCEEDAEAREEEIKAKVDGEIKKRMRAVTENLKCFEERMVQMENHVQAEMASLKEIQNSLRVQQDNMELEIGKTEIEQFMLNEDDTKLLEQLTTLLVGPVKNLGTFPSDDLLERSEQEHDEEAGAVI</sequence>
<dbReference type="Gene3D" id="3.40.850.10">
    <property type="entry name" value="Kinesin motor domain"/>
    <property type="match status" value="1"/>
</dbReference>
<evidence type="ECO:0000256" key="6">
    <source>
        <dbReference type="PROSITE-ProRule" id="PRU00283"/>
    </source>
</evidence>
<dbReference type="GO" id="GO:0005874">
    <property type="term" value="C:microtubule"/>
    <property type="evidence" value="ECO:0007669"/>
    <property type="project" value="UniProtKB-KW"/>
</dbReference>
<comment type="similarity">
    <text evidence="6 7">Belongs to the TRAFAC class myosin-kinesin ATPase superfamily. Kinesin family.</text>
</comment>
<dbReference type="GO" id="GO:0005737">
    <property type="term" value="C:cytoplasm"/>
    <property type="evidence" value="ECO:0007669"/>
    <property type="project" value="UniProtKB-SubCell"/>
</dbReference>
<evidence type="ECO:0000313" key="10">
    <source>
        <dbReference type="EMBL" id="VEU44596.1"/>
    </source>
</evidence>
<feature type="region of interest" description="Disordered" evidence="8">
    <location>
        <begin position="415"/>
        <end position="449"/>
    </location>
</feature>
<evidence type="ECO:0000259" key="9">
    <source>
        <dbReference type="PROSITE" id="PS50067"/>
    </source>
</evidence>
<feature type="region of interest" description="Disordered" evidence="8">
    <location>
        <begin position="718"/>
        <end position="742"/>
    </location>
</feature>
<keyword evidence="6 7" id="KW-0505">Motor protein</keyword>
<evidence type="ECO:0000256" key="1">
    <source>
        <dbReference type="ARBA" id="ARBA00004496"/>
    </source>
</evidence>
<feature type="domain" description="Kinesin motor" evidence="9">
    <location>
        <begin position="15"/>
        <end position="370"/>
    </location>
</feature>
<dbReference type="AlphaFoldDB" id="A0A448ZRF1"/>
<dbReference type="GO" id="GO:0008017">
    <property type="term" value="F:microtubule binding"/>
    <property type="evidence" value="ECO:0007669"/>
    <property type="project" value="InterPro"/>
</dbReference>
<dbReference type="Proteomes" id="UP000291116">
    <property type="component" value="Unassembled WGS sequence"/>
</dbReference>
<dbReference type="GO" id="GO:0007018">
    <property type="term" value="P:microtubule-based movement"/>
    <property type="evidence" value="ECO:0007669"/>
    <property type="project" value="InterPro"/>
</dbReference>
<name>A0A448ZRF1_9STRA</name>
<dbReference type="GO" id="GO:0051231">
    <property type="term" value="P:spindle elongation"/>
    <property type="evidence" value="ECO:0007669"/>
    <property type="project" value="TreeGrafter"/>
</dbReference>
<dbReference type="GO" id="GO:0005875">
    <property type="term" value="C:microtubule associated complex"/>
    <property type="evidence" value="ECO:0007669"/>
    <property type="project" value="TreeGrafter"/>
</dbReference>
<dbReference type="InterPro" id="IPR027640">
    <property type="entry name" value="Kinesin-like_fam"/>
</dbReference>
<evidence type="ECO:0000256" key="5">
    <source>
        <dbReference type="ARBA" id="ARBA00023054"/>
    </source>
</evidence>
<dbReference type="InterPro" id="IPR001752">
    <property type="entry name" value="Kinesin_motor_dom"/>
</dbReference>